<evidence type="ECO:0000313" key="6">
    <source>
        <dbReference type="Proteomes" id="UP000515679"/>
    </source>
</evidence>
<dbReference type="Gene3D" id="2.60.420.10">
    <property type="entry name" value="Maltose phosphorylase, domain 3"/>
    <property type="match status" value="1"/>
</dbReference>
<dbReference type="InterPro" id="IPR052047">
    <property type="entry name" value="GH94_Enzymes"/>
</dbReference>
<accession>A0A7G5C456</accession>
<dbReference type="SUPFAM" id="SSF48208">
    <property type="entry name" value="Six-hairpin glycosidases"/>
    <property type="match status" value="1"/>
</dbReference>
<keyword evidence="2" id="KW-0808">Transferase</keyword>
<dbReference type="RefSeq" id="WP_182300222.1">
    <property type="nucleotide sequence ID" value="NZ_CP041969.1"/>
</dbReference>
<dbReference type="SUPFAM" id="SSF74650">
    <property type="entry name" value="Galactose mutarotase-like"/>
    <property type="match status" value="1"/>
</dbReference>
<dbReference type="InterPro" id="IPR012341">
    <property type="entry name" value="6hp_glycosidase-like_sf"/>
</dbReference>
<gene>
    <name evidence="5" type="ORF">FPL14_24550</name>
</gene>
<dbReference type="InterPro" id="IPR011013">
    <property type="entry name" value="Gal_mutarotase_sf_dom"/>
</dbReference>
<dbReference type="GO" id="GO:0016757">
    <property type="term" value="F:glycosyltransferase activity"/>
    <property type="evidence" value="ECO:0007669"/>
    <property type="project" value="UniProtKB-KW"/>
</dbReference>
<evidence type="ECO:0008006" key="7">
    <source>
        <dbReference type="Google" id="ProtNLM"/>
    </source>
</evidence>
<protein>
    <recommendedName>
        <fullName evidence="7">Glycosyl hydrolase 36 catalytic domain-containing protein</fullName>
    </recommendedName>
</protein>
<dbReference type="GO" id="GO:0030246">
    <property type="term" value="F:carbohydrate binding"/>
    <property type="evidence" value="ECO:0007669"/>
    <property type="project" value="InterPro"/>
</dbReference>
<dbReference type="Pfam" id="PF06165">
    <property type="entry name" value="GH94_b-supersand"/>
    <property type="match status" value="1"/>
</dbReference>
<dbReference type="Pfam" id="PF17167">
    <property type="entry name" value="Glyco_hydro_94"/>
    <property type="match status" value="1"/>
</dbReference>
<evidence type="ECO:0000256" key="2">
    <source>
        <dbReference type="ARBA" id="ARBA00022679"/>
    </source>
</evidence>
<dbReference type="AlphaFoldDB" id="A0A7G5C456"/>
<evidence type="ECO:0000313" key="5">
    <source>
        <dbReference type="EMBL" id="QMV43990.1"/>
    </source>
</evidence>
<dbReference type="InterPro" id="IPR033432">
    <property type="entry name" value="GH94_catalytic"/>
</dbReference>
<sequence>MNQKKLTELDLKGYGRFLEEEKAGFELNSIHTPTSWDYIYQNRKLLLRVDQYGLSYAAAHPPVDIVMMMRDRFQKHSVWMTWYQSEQFTSPFNNFYYPNQGSPLNEPSHHAVRFTPSAAIYTVENEGLRSITEVFVPKDDAAICQRITLTNLRNEPLKLSATPVLRHATMWAKRDPWDKPEWYIKTAFHKDLKRKIAGFSVYVTSPVCDISKRRGAVFWSDMEGLSGGEVSYDKFVGKGTFDKPESVYNGKLELNLEKATQWGELSEDNHIFAYPPVCALQYDYVLQPGESRSFQQVFAWIPLTDEGLLPSADEAGHYAKYVNAKGFEEALAKTREEKDQLMSLRSIQTPDEALNQYANEWLPLQLDWVCSLDRGWPTGMRGGRDAAQDFTAMVEQDPEYTRQLILTELSCQRMDGWIPRHFSAQGHEGKERDTRYTVDAGACMTELIYRYLSYTKDFKLLEEELPWLDQPAGKKNSVLVHVLLLVEYYLNEVNIGEHGLCKLHEGGWLDTANRLGINGRGEDVMLTGQVIVALQQTMEMVEHFSAVGLMDSAQAKTYIRKYTTSRNLFIQGIRSHAYNFDGYFNGYFKDDGDWLFSPMDQDGQRRIYGPANYWSIISGAATKEMAQSCMKTIEQLRCPDGYRLMTPPFVYSTIPHVGRMASGDSPAGRSEHGNPYNHGSHGFLARAFAVMGDGDGVREALDCLLPYNQERHPVDRAMTAPYAIVNVWEDIPRYKGRGKDTFLTGSTGYGMRIVYEWMLGIRPVLSGIVVDPCLPKEFDRCSAQFRYLGKNVRLLIERKSDRCAGVSQMIVGDKSVESSTMDPFSGRKVFVAPDSLFSDDVIEIKVII</sequence>
<dbReference type="InterPro" id="IPR008928">
    <property type="entry name" value="6-hairpin_glycosidase_sf"/>
</dbReference>
<keyword evidence="1" id="KW-0328">Glycosyltransferase</keyword>
<reference evidence="5 6" key="1">
    <citation type="submission" date="2019-07" db="EMBL/GenBank/DDBJ databases">
        <authorList>
            <person name="Kim J.K."/>
            <person name="Cheong H.-M."/>
            <person name="Choi Y."/>
            <person name="Hwang K.J."/>
            <person name="Lee S."/>
            <person name="Choi C."/>
        </authorList>
    </citation>
    <scope>NUCLEOTIDE SEQUENCE [LARGE SCALE GENOMIC DNA]</scope>
    <source>
        <strain evidence="5 6">KS 22</strain>
    </source>
</reference>
<evidence type="ECO:0000256" key="1">
    <source>
        <dbReference type="ARBA" id="ARBA00022676"/>
    </source>
</evidence>
<dbReference type="InterPro" id="IPR037018">
    <property type="entry name" value="GH65_N"/>
</dbReference>
<evidence type="ECO:0000259" key="3">
    <source>
        <dbReference type="Pfam" id="PF06165"/>
    </source>
</evidence>
<dbReference type="GO" id="GO:0005975">
    <property type="term" value="P:carbohydrate metabolic process"/>
    <property type="evidence" value="ECO:0007669"/>
    <property type="project" value="InterPro"/>
</dbReference>
<evidence type="ECO:0000259" key="4">
    <source>
        <dbReference type="Pfam" id="PF17167"/>
    </source>
</evidence>
<dbReference type="Gene3D" id="2.70.98.40">
    <property type="entry name" value="Glycoside hydrolase, family 65, N-terminal domain"/>
    <property type="match status" value="1"/>
</dbReference>
<dbReference type="KEGG" id="cchl:FPL14_24550"/>
<proteinExistence type="predicted"/>
<name>A0A7G5C456_9BACL</name>
<dbReference type="PANTHER" id="PTHR37469">
    <property type="entry name" value="CELLOBIONIC ACID PHOSPHORYLASE-RELATED"/>
    <property type="match status" value="1"/>
</dbReference>
<dbReference type="PANTHER" id="PTHR37469:SF2">
    <property type="entry name" value="CELLOBIONIC ACID PHOSPHORYLASE"/>
    <property type="match status" value="1"/>
</dbReference>
<keyword evidence="6" id="KW-1185">Reference proteome</keyword>
<dbReference type="InterPro" id="IPR010383">
    <property type="entry name" value="Glyco_hydrolase_94_b-supersand"/>
</dbReference>
<organism evidence="5 6">
    <name type="scientific">Cohnella cholangitidis</name>
    <dbReference type="NCBI Taxonomy" id="2598458"/>
    <lineage>
        <taxon>Bacteria</taxon>
        <taxon>Bacillati</taxon>
        <taxon>Bacillota</taxon>
        <taxon>Bacilli</taxon>
        <taxon>Bacillales</taxon>
        <taxon>Paenibacillaceae</taxon>
        <taxon>Cohnella</taxon>
    </lineage>
</organism>
<dbReference type="Gene3D" id="1.50.10.10">
    <property type="match status" value="1"/>
</dbReference>
<feature type="domain" description="Glycosyl hydrolase 94 catalytic" evidence="4">
    <location>
        <begin position="344"/>
        <end position="760"/>
    </location>
</feature>
<dbReference type="Proteomes" id="UP000515679">
    <property type="component" value="Chromosome"/>
</dbReference>
<dbReference type="EMBL" id="CP041969">
    <property type="protein sequence ID" value="QMV43990.1"/>
    <property type="molecule type" value="Genomic_DNA"/>
</dbReference>
<feature type="domain" description="Glycosyl hydrolase 94 supersandwich" evidence="3">
    <location>
        <begin position="103"/>
        <end position="296"/>
    </location>
</feature>